<evidence type="ECO:0000313" key="3">
    <source>
        <dbReference type="Proteomes" id="UP000478208"/>
    </source>
</evidence>
<organism evidence="2 3">
    <name type="scientific">Winogradskyella endarachnes</name>
    <dbReference type="NCBI Taxonomy" id="2681965"/>
    <lineage>
        <taxon>Bacteria</taxon>
        <taxon>Pseudomonadati</taxon>
        <taxon>Bacteroidota</taxon>
        <taxon>Flavobacteriia</taxon>
        <taxon>Flavobacteriales</taxon>
        <taxon>Flavobacteriaceae</taxon>
        <taxon>Winogradskyella</taxon>
    </lineage>
</organism>
<reference evidence="2 3" key="1">
    <citation type="submission" date="2019-12" db="EMBL/GenBank/DDBJ databases">
        <authorList>
            <person name="Li J."/>
        </authorList>
    </citation>
    <scope>NUCLEOTIDE SEQUENCE [LARGE SCALE GENOMIC DNA]</scope>
    <source>
        <strain evidence="2 3">HL2-2</strain>
    </source>
</reference>
<comment type="caution">
    <text evidence="2">The sequence shown here is derived from an EMBL/GenBank/DDBJ whole genome shotgun (WGS) entry which is preliminary data.</text>
</comment>
<keyword evidence="1" id="KW-0732">Signal</keyword>
<dbReference type="SUPFAM" id="SSF49464">
    <property type="entry name" value="Carboxypeptidase regulatory domain-like"/>
    <property type="match status" value="1"/>
</dbReference>
<protein>
    <recommendedName>
        <fullName evidence="4">Carboxypeptidase-like regulatory domain-containing protein</fullName>
    </recommendedName>
</protein>
<evidence type="ECO:0008006" key="4">
    <source>
        <dbReference type="Google" id="ProtNLM"/>
    </source>
</evidence>
<dbReference type="EMBL" id="WOWS01000005">
    <property type="protein sequence ID" value="MUU79397.1"/>
    <property type="molecule type" value="Genomic_DNA"/>
</dbReference>
<evidence type="ECO:0000313" key="2">
    <source>
        <dbReference type="EMBL" id="MUU79397.1"/>
    </source>
</evidence>
<evidence type="ECO:0000256" key="1">
    <source>
        <dbReference type="SAM" id="SignalP"/>
    </source>
</evidence>
<feature type="chain" id="PRO_5026665590" description="Carboxypeptidase-like regulatory domain-containing protein" evidence="1">
    <location>
        <begin position="26"/>
        <end position="340"/>
    </location>
</feature>
<feature type="signal peptide" evidence="1">
    <location>
        <begin position="1"/>
        <end position="25"/>
    </location>
</feature>
<dbReference type="Proteomes" id="UP000478208">
    <property type="component" value="Unassembled WGS sequence"/>
</dbReference>
<accession>A0A6L6UEX9</accession>
<proteinExistence type="predicted"/>
<gene>
    <name evidence="2" type="ORF">GN138_13155</name>
</gene>
<dbReference type="Gene3D" id="2.60.40.1120">
    <property type="entry name" value="Carboxypeptidase-like, regulatory domain"/>
    <property type="match status" value="1"/>
</dbReference>
<dbReference type="Pfam" id="PF13715">
    <property type="entry name" value="CarbopepD_reg_2"/>
    <property type="match status" value="1"/>
</dbReference>
<name>A0A6L6UEX9_9FLAO</name>
<keyword evidence="3" id="KW-1185">Reference proteome</keyword>
<sequence>MNKMINKLGLIFFFLPWFCVSQTLTGTVIDKATQQPLETVAVYFNNTTIGTTTDHKGEFSISYTDAVQSTLVISFLGFEKVYVDDFRLKKNITIELIEAENALDEVYVAYDDGLTRRQKLRLFRKEFLGTSKFGKSCKILNEDDLLLKYDKGNKALYASSKVVLKIKNKALGYLITYDLMDFEVNFRYADLNSLTFTVSSVTFFGTSFFKELEDSKKSKIEKNRSEVYKGSVQHFMRSLYNKNLREEGYFIFSDGFVVDEWSYFNVESLVNSDFKKVTLKDKVSILYNKDFQSELLLEIDEFYVDIYGNYTPIIGLFFGGAMGSQRVGDTVPLDYGILKT</sequence>
<dbReference type="AlphaFoldDB" id="A0A6L6UEX9"/>
<dbReference type="InterPro" id="IPR008969">
    <property type="entry name" value="CarboxyPept-like_regulatory"/>
</dbReference>